<keyword evidence="1" id="KW-0732">Signal</keyword>
<dbReference type="Proteomes" id="UP000541583">
    <property type="component" value="Unassembled WGS sequence"/>
</dbReference>
<organism evidence="2 3">
    <name type="scientific">Mucilaginibacter lappiensis</name>
    <dbReference type="NCBI Taxonomy" id="354630"/>
    <lineage>
        <taxon>Bacteria</taxon>
        <taxon>Pseudomonadati</taxon>
        <taxon>Bacteroidota</taxon>
        <taxon>Sphingobacteriia</taxon>
        <taxon>Sphingobacteriales</taxon>
        <taxon>Sphingobacteriaceae</taxon>
        <taxon>Mucilaginibacter</taxon>
    </lineage>
</organism>
<accession>A0ABR6PN61</accession>
<dbReference type="Gene3D" id="2.90.10.10">
    <property type="entry name" value="Bulb-type lectin domain"/>
    <property type="match status" value="1"/>
</dbReference>
<feature type="signal peptide" evidence="1">
    <location>
        <begin position="1"/>
        <end position="21"/>
    </location>
</feature>
<keyword evidence="3" id="KW-1185">Reference proteome</keyword>
<protein>
    <recommendedName>
        <fullName evidence="4">Bulb-type lectin domain-containing protein</fullName>
    </recommendedName>
</protein>
<dbReference type="EMBL" id="JACHCB010000011">
    <property type="protein sequence ID" value="MBB6111214.1"/>
    <property type="molecule type" value="Genomic_DNA"/>
</dbReference>
<dbReference type="InterPro" id="IPR036426">
    <property type="entry name" value="Bulb-type_lectin_dom_sf"/>
</dbReference>
<comment type="caution">
    <text evidence="2">The sequence shown here is derived from an EMBL/GenBank/DDBJ whole genome shotgun (WGS) entry which is preliminary data.</text>
</comment>
<proteinExistence type="predicted"/>
<dbReference type="PROSITE" id="PS51257">
    <property type="entry name" value="PROKAR_LIPOPROTEIN"/>
    <property type="match status" value="1"/>
</dbReference>
<evidence type="ECO:0008006" key="4">
    <source>
        <dbReference type="Google" id="ProtNLM"/>
    </source>
</evidence>
<evidence type="ECO:0000256" key="1">
    <source>
        <dbReference type="SAM" id="SignalP"/>
    </source>
</evidence>
<sequence length="239" mass="25867">MKKNLLIITCLFVLFSCTKNNNTNVPTNEDQKKSNDLSITAKAGADSLNKNDTTKKARNKSINDVSCAYSQSYSTSHWSPSYYTVIGNFPAAGAPSNIVPKGTWQAGPYAFNNQGDGNLVVYVHATGKVLWNSETFPKTTRLELQNDLNMVLYTASGPVFESQTYIFKCGTKNPRNTMLVLTVDGELCIIADGINGNGSLATVTLGGTRTFGGVVTPNNASFFKLYTTHPQDGGISFAY</sequence>
<name>A0ABR6PN61_9SPHI</name>
<evidence type="ECO:0000313" key="2">
    <source>
        <dbReference type="EMBL" id="MBB6111214.1"/>
    </source>
</evidence>
<reference evidence="2 3" key="1">
    <citation type="submission" date="2020-08" db="EMBL/GenBank/DDBJ databases">
        <title>Genomic Encyclopedia of Type Strains, Phase IV (KMG-V): Genome sequencing to study the core and pangenomes of soil and plant-associated prokaryotes.</title>
        <authorList>
            <person name="Whitman W."/>
        </authorList>
    </citation>
    <scope>NUCLEOTIDE SEQUENCE [LARGE SCALE GENOMIC DNA]</scope>
    <source>
        <strain evidence="2 3">ANJLi2</strain>
    </source>
</reference>
<dbReference type="SUPFAM" id="SSF51110">
    <property type="entry name" value="alpha-D-mannose-specific plant lectins"/>
    <property type="match status" value="1"/>
</dbReference>
<dbReference type="RefSeq" id="WP_076375424.1">
    <property type="nucleotide sequence ID" value="NZ_FTMG01000011.1"/>
</dbReference>
<evidence type="ECO:0000313" key="3">
    <source>
        <dbReference type="Proteomes" id="UP000541583"/>
    </source>
</evidence>
<gene>
    <name evidence="2" type="ORF">HDF23_003982</name>
</gene>
<feature type="chain" id="PRO_5046618548" description="Bulb-type lectin domain-containing protein" evidence="1">
    <location>
        <begin position="22"/>
        <end position="239"/>
    </location>
</feature>